<dbReference type="RefSeq" id="WP_249243003.1">
    <property type="nucleotide sequence ID" value="NZ_CP096649.1"/>
</dbReference>
<evidence type="ECO:0000259" key="3">
    <source>
        <dbReference type="PROSITE" id="PS51272"/>
    </source>
</evidence>
<accession>A0A9E7DJY1</accession>
<proteinExistence type="predicted"/>
<feature type="chain" id="PRO_5039239096" evidence="2">
    <location>
        <begin position="24"/>
        <end position="294"/>
    </location>
</feature>
<organism evidence="4 5">
    <name type="scientific">Fenollaria massiliensis</name>
    <dbReference type="NCBI Taxonomy" id="938288"/>
    <lineage>
        <taxon>Bacteria</taxon>
        <taxon>Bacillati</taxon>
        <taxon>Bacillota</taxon>
        <taxon>Clostridia</taxon>
        <taxon>Eubacteriales</taxon>
        <taxon>Fenollaria</taxon>
    </lineage>
</organism>
<dbReference type="KEGG" id="fms:M1R53_02830"/>
<dbReference type="InterPro" id="IPR001119">
    <property type="entry name" value="SLH_dom"/>
</dbReference>
<reference evidence="4" key="1">
    <citation type="submission" date="2022-04" db="EMBL/GenBank/DDBJ databases">
        <title>Complete genome sequences of Ezakiella coagulans and Fenollaria massiliensis.</title>
        <authorList>
            <person name="France M.T."/>
            <person name="Clifford J."/>
            <person name="Narina S."/>
            <person name="Rutt L."/>
            <person name="Ravel J."/>
        </authorList>
    </citation>
    <scope>NUCLEOTIDE SEQUENCE</scope>
    <source>
        <strain evidence="4">C0061C2</strain>
    </source>
</reference>
<keyword evidence="5" id="KW-1185">Reference proteome</keyword>
<keyword evidence="2" id="KW-0732">Signal</keyword>
<sequence>MKKTIILIVIAMLISLASPRLMAQEAIKTINIKSAKFENNKIEIEIDTNEAYQNLELDYKIDNHKWLSEDFDNLITLEYKEKTRKYVHSFKEEIKFSKSLEIRIRPIINAKKGDFSNVIIFNYILNAKNYDSWAADFIHKADTLGLVTESMREDMMASATRLEFIESLIKALEYKKTIKDFEKEEVNDTKSIAVKKAYKLNLLTYNKDKTFGPDRKITREEVAVILDKLSSIIKVEDKFENKLKYDDASKWALSAIDSVIKKGMLLGDTKQRFNPKKNMTRQEVLVTVLRLIEI</sequence>
<evidence type="ECO:0000313" key="4">
    <source>
        <dbReference type="EMBL" id="UQK59598.1"/>
    </source>
</evidence>
<name>A0A9E7DJY1_9FIRM</name>
<evidence type="ECO:0000256" key="1">
    <source>
        <dbReference type="ARBA" id="ARBA00022737"/>
    </source>
</evidence>
<feature type="signal peptide" evidence="2">
    <location>
        <begin position="1"/>
        <end position="23"/>
    </location>
</feature>
<evidence type="ECO:0000313" key="5">
    <source>
        <dbReference type="Proteomes" id="UP000831151"/>
    </source>
</evidence>
<dbReference type="EMBL" id="CP096649">
    <property type="protein sequence ID" value="UQK59598.1"/>
    <property type="molecule type" value="Genomic_DNA"/>
</dbReference>
<dbReference type="AlphaFoldDB" id="A0A9E7DJY1"/>
<protein>
    <submittedName>
        <fullName evidence="4">S-layer homology domain-containing protein</fullName>
    </submittedName>
</protein>
<keyword evidence="1" id="KW-0677">Repeat</keyword>
<feature type="domain" description="SLH" evidence="3">
    <location>
        <begin position="177"/>
        <end position="238"/>
    </location>
</feature>
<evidence type="ECO:0000256" key="2">
    <source>
        <dbReference type="SAM" id="SignalP"/>
    </source>
</evidence>
<gene>
    <name evidence="4" type="ORF">M1R53_02830</name>
</gene>
<dbReference type="Pfam" id="PF00395">
    <property type="entry name" value="SLH"/>
    <property type="match status" value="2"/>
</dbReference>
<dbReference type="Proteomes" id="UP000831151">
    <property type="component" value="Chromosome"/>
</dbReference>
<dbReference type="PROSITE" id="PS51272">
    <property type="entry name" value="SLH"/>
    <property type="match status" value="2"/>
</dbReference>
<feature type="domain" description="SLH" evidence="3">
    <location>
        <begin position="239"/>
        <end position="294"/>
    </location>
</feature>